<dbReference type="EMBL" id="JAAGMR010000223">
    <property type="protein sequence ID" value="NEB93918.1"/>
    <property type="molecule type" value="Genomic_DNA"/>
</dbReference>
<dbReference type="Proteomes" id="UP000470520">
    <property type="component" value="Unassembled WGS sequence"/>
</dbReference>
<name>A0A7K3QVJ4_9ACTN</name>
<dbReference type="AlphaFoldDB" id="A0A7K3QVJ4"/>
<organism evidence="2 3">
    <name type="scientific">Streptomyces bauhiniae</name>
    <dbReference type="NCBI Taxonomy" id="2340725"/>
    <lineage>
        <taxon>Bacteria</taxon>
        <taxon>Bacillati</taxon>
        <taxon>Actinomycetota</taxon>
        <taxon>Actinomycetes</taxon>
        <taxon>Kitasatosporales</taxon>
        <taxon>Streptomycetaceae</taxon>
        <taxon>Streptomyces</taxon>
    </lineage>
</organism>
<accession>A0A7K3QVJ4</accession>
<evidence type="ECO:0000313" key="3">
    <source>
        <dbReference type="Proteomes" id="UP000470520"/>
    </source>
</evidence>
<evidence type="ECO:0008006" key="4">
    <source>
        <dbReference type="Google" id="ProtNLM"/>
    </source>
</evidence>
<evidence type="ECO:0000313" key="2">
    <source>
        <dbReference type="EMBL" id="NEB93918.1"/>
    </source>
</evidence>
<gene>
    <name evidence="2" type="ORF">G3I21_19875</name>
</gene>
<dbReference type="RefSeq" id="WP_164190504.1">
    <property type="nucleotide sequence ID" value="NZ_JAAGMR010000223.1"/>
</dbReference>
<reference evidence="2 3" key="1">
    <citation type="submission" date="2020-01" db="EMBL/GenBank/DDBJ databases">
        <title>Insect and environment-associated Actinomycetes.</title>
        <authorList>
            <person name="Currrie C."/>
            <person name="Chevrette M."/>
            <person name="Carlson C."/>
            <person name="Stubbendieck R."/>
            <person name="Wendt-Pienkowski E."/>
        </authorList>
    </citation>
    <scope>NUCLEOTIDE SEQUENCE [LARGE SCALE GENOMIC DNA]</scope>
    <source>
        <strain evidence="2 3">SID7754</strain>
    </source>
</reference>
<sequence length="197" mass="20134">MKRTVLVTAASAVAALVIAAPTASATPHAVHVKGGHTSVTVAPAVAKALLSNGIAPIVTRAGKPSLTTVGHQPTLKATYPITGGSLTSSPLGGFIKHKGGLKFTNVFNGRSLEVKDFTVDLDKGRLTGHVAGTKTRVPVFKLDLSTAHVKLGKHGADATGVTLKLTREAAGALNSTLKTKVFSTGLTVGTADTRPRF</sequence>
<evidence type="ECO:0000256" key="1">
    <source>
        <dbReference type="SAM" id="SignalP"/>
    </source>
</evidence>
<keyword evidence="1" id="KW-0732">Signal</keyword>
<proteinExistence type="predicted"/>
<feature type="signal peptide" evidence="1">
    <location>
        <begin position="1"/>
        <end position="25"/>
    </location>
</feature>
<comment type="caution">
    <text evidence="2">The sequence shown here is derived from an EMBL/GenBank/DDBJ whole genome shotgun (WGS) entry which is preliminary data.</text>
</comment>
<feature type="chain" id="PRO_5029713395" description="Htaa domain-containing protein" evidence="1">
    <location>
        <begin position="26"/>
        <end position="197"/>
    </location>
</feature>
<protein>
    <recommendedName>
        <fullName evidence="4">Htaa domain-containing protein</fullName>
    </recommendedName>
</protein>